<keyword evidence="3 6" id="KW-0812">Transmembrane</keyword>
<dbReference type="PANTHER" id="PTHR35791:SF1">
    <property type="entry name" value="UPF0754 MEMBRANE PROTEIN YHEB"/>
    <property type="match status" value="1"/>
</dbReference>
<organism evidence="7 8">
    <name type="scientific">Geobacillus subterraneus</name>
    <dbReference type="NCBI Taxonomy" id="129338"/>
    <lineage>
        <taxon>Bacteria</taxon>
        <taxon>Bacillati</taxon>
        <taxon>Bacillota</taxon>
        <taxon>Bacilli</taxon>
        <taxon>Bacillales</taxon>
        <taxon>Anoxybacillaceae</taxon>
        <taxon>Geobacillus</taxon>
    </lineage>
</organism>
<evidence type="ECO:0000313" key="8">
    <source>
        <dbReference type="Proteomes" id="UP000501421"/>
    </source>
</evidence>
<sequence>MGSFAYWVLMIAIGAFIGGMTNFIAIVMLFRPYEPLYVLGRRLPFTPGLIPKRRRELAEQLGKTVAEHLVTPEGLRRKLTAPAFATEVAEQGRTWLRRWLSRQETPLQWLERLGVPSPAERLGEWAAGQADRAYERWAEAWRRRPIRDWLPPELKETMEARLEGLAHYLADRVLEYMQSEEGKQQLAGMIRRFFQERGMMGGVLQMLLGNVQLVDKAQVELGKFLRHAGTREALARLLFAEWNKWMDTPLEAVEEMIGRQRVHEAVRTVARRLVLNSGWLHRPIAELIAPYEQRLFQQLVPQATETALRLLSGQIEAMVARLGLEDIVREQVESFSLRRLEEIVLSIARRELSMITYLGALLGGLIGAVQGAIGLWL</sequence>
<dbReference type="Proteomes" id="UP000501421">
    <property type="component" value="Chromosome"/>
</dbReference>
<evidence type="ECO:0000256" key="4">
    <source>
        <dbReference type="ARBA" id="ARBA00022989"/>
    </source>
</evidence>
<protein>
    <submittedName>
        <fullName evidence="7">UPF0754 membrane protein YheB</fullName>
    </submittedName>
</protein>
<reference evidence="8" key="1">
    <citation type="journal article" date="2020" name="Microbiol. Resour. Announc.">
        <title>Complete Genome Sequence of Geobacillus sp. Strain E55-1, Isolated from Mine Geyser in Japan.</title>
        <authorList>
            <person name="Miyazaki K."/>
            <person name="Hase E."/>
            <person name="Tokito N."/>
        </authorList>
    </citation>
    <scope>NUCLEOTIDE SEQUENCE [LARGE SCALE GENOMIC DNA]</scope>
    <source>
        <strain evidence="8">E55-1</strain>
    </source>
</reference>
<feature type="transmembrane region" description="Helical" evidence="6">
    <location>
        <begin position="6"/>
        <end position="30"/>
    </location>
</feature>
<dbReference type="InterPro" id="IPR007383">
    <property type="entry name" value="DUF445"/>
</dbReference>
<dbReference type="Pfam" id="PF04286">
    <property type="entry name" value="DUF445"/>
    <property type="match status" value="1"/>
</dbReference>
<dbReference type="PANTHER" id="PTHR35791">
    <property type="entry name" value="UPF0754 MEMBRANE PROTEIN YHEB"/>
    <property type="match status" value="1"/>
</dbReference>
<keyword evidence="8" id="KW-1185">Reference proteome</keyword>
<evidence type="ECO:0000256" key="3">
    <source>
        <dbReference type="ARBA" id="ARBA00022692"/>
    </source>
</evidence>
<dbReference type="RefSeq" id="WP_033018646.1">
    <property type="nucleotide sequence ID" value="NZ_AP022557.1"/>
</dbReference>
<dbReference type="AlphaFoldDB" id="A0A679G012"/>
<evidence type="ECO:0000256" key="5">
    <source>
        <dbReference type="ARBA" id="ARBA00023136"/>
    </source>
</evidence>
<comment type="subcellular location">
    <subcellularLocation>
        <location evidence="1">Endomembrane system</location>
    </subcellularLocation>
</comment>
<keyword evidence="5 6" id="KW-0472">Membrane</keyword>
<feature type="transmembrane region" description="Helical" evidence="6">
    <location>
        <begin position="355"/>
        <end position="376"/>
    </location>
</feature>
<keyword evidence="4 6" id="KW-1133">Transmembrane helix</keyword>
<evidence type="ECO:0000256" key="2">
    <source>
        <dbReference type="ARBA" id="ARBA00008053"/>
    </source>
</evidence>
<evidence type="ECO:0000313" key="7">
    <source>
        <dbReference type="EMBL" id="BBW97311.1"/>
    </source>
</evidence>
<evidence type="ECO:0000256" key="6">
    <source>
        <dbReference type="SAM" id="Phobius"/>
    </source>
</evidence>
<dbReference type="EMBL" id="AP022557">
    <property type="protein sequence ID" value="BBW97311.1"/>
    <property type="molecule type" value="Genomic_DNA"/>
</dbReference>
<comment type="similarity">
    <text evidence="2">Belongs to the UPF0754 family.</text>
</comment>
<name>A0A679G012_9BACL</name>
<accession>A0A679G012</accession>
<proteinExistence type="inferred from homology"/>
<dbReference type="GO" id="GO:0012505">
    <property type="term" value="C:endomembrane system"/>
    <property type="evidence" value="ECO:0007669"/>
    <property type="project" value="UniProtKB-SubCell"/>
</dbReference>
<dbReference type="InterPro" id="IPR016991">
    <property type="entry name" value="UCP032178"/>
</dbReference>
<dbReference type="PIRSF" id="PIRSF032178">
    <property type="entry name" value="UCP032178"/>
    <property type="match status" value="1"/>
</dbReference>
<gene>
    <name evidence="7" type="primary">yheB</name>
    <name evidence="7" type="ORF">GsuE55_21440</name>
</gene>
<evidence type="ECO:0000256" key="1">
    <source>
        <dbReference type="ARBA" id="ARBA00004308"/>
    </source>
</evidence>